<evidence type="ECO:0000313" key="3">
    <source>
        <dbReference type="Proteomes" id="UP001519460"/>
    </source>
</evidence>
<sequence length="137" mass="15490">MWLMLITHPTRNVDQKKSVLFTSVKPPEFSAVWISPQILMTKSIGKKTKLTLTTVNTNHVVILFFIYRPAPPVDRSVCPADNGLFRDPDDCGVFWFCALPLGRWRFPCPPGTSFNQNYLVCDFPSLVSCNEARGLRG</sequence>
<dbReference type="SMART" id="SM00494">
    <property type="entry name" value="ChtBD2"/>
    <property type="match status" value="1"/>
</dbReference>
<reference evidence="2 3" key="1">
    <citation type="journal article" date="2023" name="Sci. Data">
        <title>Genome assembly of the Korean intertidal mud-creeper Batillaria attramentaria.</title>
        <authorList>
            <person name="Patra A.K."/>
            <person name="Ho P.T."/>
            <person name="Jun S."/>
            <person name="Lee S.J."/>
            <person name="Kim Y."/>
            <person name="Won Y.J."/>
        </authorList>
    </citation>
    <scope>NUCLEOTIDE SEQUENCE [LARGE SCALE GENOMIC DNA]</scope>
    <source>
        <strain evidence="2">Wonlab-2016</strain>
    </source>
</reference>
<dbReference type="PROSITE" id="PS50940">
    <property type="entry name" value="CHIT_BIND_II"/>
    <property type="match status" value="1"/>
</dbReference>
<protein>
    <recommendedName>
        <fullName evidence="1">Chitin-binding type-2 domain-containing protein</fullName>
    </recommendedName>
</protein>
<keyword evidence="3" id="KW-1185">Reference proteome</keyword>
<dbReference type="EMBL" id="JACVVK020000341">
    <property type="protein sequence ID" value="KAK7477766.1"/>
    <property type="molecule type" value="Genomic_DNA"/>
</dbReference>
<accession>A0ABD0JSM8</accession>
<dbReference type="AlphaFoldDB" id="A0ABD0JSM8"/>
<dbReference type="InterPro" id="IPR002557">
    <property type="entry name" value="Chitin-bd_dom"/>
</dbReference>
<evidence type="ECO:0000313" key="2">
    <source>
        <dbReference type="EMBL" id="KAK7477766.1"/>
    </source>
</evidence>
<name>A0ABD0JSM8_9CAEN</name>
<feature type="domain" description="Chitin-binding type-2" evidence="1">
    <location>
        <begin position="75"/>
        <end position="131"/>
    </location>
</feature>
<dbReference type="Proteomes" id="UP001519460">
    <property type="component" value="Unassembled WGS sequence"/>
</dbReference>
<dbReference type="InterPro" id="IPR036508">
    <property type="entry name" value="Chitin-bd_dom_sf"/>
</dbReference>
<gene>
    <name evidence="2" type="ORF">BaRGS_00030949</name>
</gene>
<dbReference type="Pfam" id="PF01607">
    <property type="entry name" value="CBM_14"/>
    <property type="match status" value="1"/>
</dbReference>
<evidence type="ECO:0000259" key="1">
    <source>
        <dbReference type="PROSITE" id="PS50940"/>
    </source>
</evidence>
<dbReference type="SUPFAM" id="SSF57625">
    <property type="entry name" value="Invertebrate chitin-binding proteins"/>
    <property type="match status" value="1"/>
</dbReference>
<organism evidence="2 3">
    <name type="scientific">Batillaria attramentaria</name>
    <dbReference type="NCBI Taxonomy" id="370345"/>
    <lineage>
        <taxon>Eukaryota</taxon>
        <taxon>Metazoa</taxon>
        <taxon>Spiralia</taxon>
        <taxon>Lophotrochozoa</taxon>
        <taxon>Mollusca</taxon>
        <taxon>Gastropoda</taxon>
        <taxon>Caenogastropoda</taxon>
        <taxon>Sorbeoconcha</taxon>
        <taxon>Cerithioidea</taxon>
        <taxon>Batillariidae</taxon>
        <taxon>Batillaria</taxon>
    </lineage>
</organism>
<dbReference type="Gene3D" id="2.170.140.10">
    <property type="entry name" value="Chitin binding domain"/>
    <property type="match status" value="1"/>
</dbReference>
<comment type="caution">
    <text evidence="2">The sequence shown here is derived from an EMBL/GenBank/DDBJ whole genome shotgun (WGS) entry which is preliminary data.</text>
</comment>
<proteinExistence type="predicted"/>